<dbReference type="AlphaFoldDB" id="A0A2S9YJT6"/>
<protein>
    <submittedName>
        <fullName evidence="1">Iron import ATP-binding/permease protein IrtA</fullName>
        <ecNumber evidence="1">3.6.3.-</ecNumber>
    </submittedName>
</protein>
<dbReference type="GO" id="GO:0016787">
    <property type="term" value="F:hydrolase activity"/>
    <property type="evidence" value="ECO:0007669"/>
    <property type="project" value="UniProtKB-KW"/>
</dbReference>
<reference evidence="1 2" key="1">
    <citation type="submission" date="2018-03" db="EMBL/GenBank/DDBJ databases">
        <title>Draft Genome Sequences of the Obligatory Marine Myxobacteria Enhygromyxa salina SWB005.</title>
        <authorList>
            <person name="Poehlein A."/>
            <person name="Moghaddam J.A."/>
            <person name="Harms H."/>
            <person name="Alanjari M."/>
            <person name="Koenig G.M."/>
            <person name="Daniel R."/>
            <person name="Schaeberle T.F."/>
        </authorList>
    </citation>
    <scope>NUCLEOTIDE SEQUENCE [LARGE SCALE GENOMIC DNA]</scope>
    <source>
        <strain evidence="1 2">SWB005</strain>
    </source>
</reference>
<dbReference type="GO" id="GO:0015421">
    <property type="term" value="F:ABC-type oligopeptide transporter activity"/>
    <property type="evidence" value="ECO:0007669"/>
    <property type="project" value="TreeGrafter"/>
</dbReference>
<proteinExistence type="predicted"/>
<dbReference type="EC" id="3.6.3.-" evidence="1"/>
<dbReference type="Gene3D" id="3.40.50.300">
    <property type="entry name" value="P-loop containing nucleotide triphosphate hydrolases"/>
    <property type="match status" value="1"/>
</dbReference>
<dbReference type="InterPro" id="IPR039421">
    <property type="entry name" value="Type_1_exporter"/>
</dbReference>
<evidence type="ECO:0000313" key="1">
    <source>
        <dbReference type="EMBL" id="PRQ05359.1"/>
    </source>
</evidence>
<dbReference type="InterPro" id="IPR027417">
    <property type="entry name" value="P-loop_NTPase"/>
</dbReference>
<comment type="caution">
    <text evidence="1">The sequence shown here is derived from an EMBL/GenBank/DDBJ whole genome shotgun (WGS) entry which is preliminary data.</text>
</comment>
<keyword evidence="1" id="KW-0378">Hydrolase</keyword>
<dbReference type="PANTHER" id="PTHR43394:SF1">
    <property type="entry name" value="ATP-BINDING CASSETTE SUB-FAMILY B MEMBER 10, MITOCHONDRIAL"/>
    <property type="match status" value="1"/>
</dbReference>
<dbReference type="SUPFAM" id="SSF52540">
    <property type="entry name" value="P-loop containing nucleoside triphosphate hydrolases"/>
    <property type="match status" value="1"/>
</dbReference>
<dbReference type="PANTHER" id="PTHR43394">
    <property type="entry name" value="ATP-DEPENDENT PERMEASE MDL1, MITOCHONDRIAL"/>
    <property type="match status" value="1"/>
</dbReference>
<keyword evidence="2" id="KW-1185">Reference proteome</keyword>
<keyword evidence="1" id="KW-0067">ATP-binding</keyword>
<evidence type="ECO:0000313" key="2">
    <source>
        <dbReference type="Proteomes" id="UP000237968"/>
    </source>
</evidence>
<keyword evidence="1" id="KW-0547">Nucleotide-binding</keyword>
<dbReference type="GO" id="GO:0005524">
    <property type="term" value="F:ATP binding"/>
    <property type="evidence" value="ECO:0007669"/>
    <property type="project" value="UniProtKB-KW"/>
</dbReference>
<organism evidence="1 2">
    <name type="scientific">Enhygromyxa salina</name>
    <dbReference type="NCBI Taxonomy" id="215803"/>
    <lineage>
        <taxon>Bacteria</taxon>
        <taxon>Pseudomonadati</taxon>
        <taxon>Myxococcota</taxon>
        <taxon>Polyangia</taxon>
        <taxon>Nannocystales</taxon>
        <taxon>Nannocystaceae</taxon>
        <taxon>Enhygromyxa</taxon>
    </lineage>
</organism>
<dbReference type="EMBL" id="PVNK01000015">
    <property type="protein sequence ID" value="PRQ05359.1"/>
    <property type="molecule type" value="Genomic_DNA"/>
</dbReference>
<accession>A0A2S9YJT6</accession>
<gene>
    <name evidence="1" type="primary">irtA_2</name>
    <name evidence="1" type="ORF">ENSA5_03490</name>
</gene>
<dbReference type="Proteomes" id="UP000237968">
    <property type="component" value="Unassembled WGS sequence"/>
</dbReference>
<name>A0A2S9YJT6_9BACT</name>
<sequence>MRSQADILVLDEPTAAMDAEAEATVFEHVRNLTADRMAILISHRFSTVRSADQIVVLDHGRVVEQGSHEELMANDGRYARLFTPQAEGYR</sequence>